<sequence>MIRSSSSSFETVKLNSFLQFLLAEPLRHCADNPTCYLQGQKSPLNKKGNKSGRRKSAADVCTLLTPGNHSLSAIARDTAGKIIARRSDGRQDKNHNQEYRPRNEKRLLLSPRSMPALLLGMFAFSGHGSIFPDMDPRIGKKRSVSGDLFVHNRVLSFAGMIFRGNMV</sequence>
<accession>A0AAV4WY15</accession>
<proteinExistence type="predicted"/>
<gene>
    <name evidence="1" type="ORF">CEXT_746801</name>
</gene>
<protein>
    <submittedName>
        <fullName evidence="1">Uncharacterized protein</fullName>
    </submittedName>
</protein>
<reference evidence="1 2" key="1">
    <citation type="submission" date="2021-06" db="EMBL/GenBank/DDBJ databases">
        <title>Caerostris extrusa draft genome.</title>
        <authorList>
            <person name="Kono N."/>
            <person name="Arakawa K."/>
        </authorList>
    </citation>
    <scope>NUCLEOTIDE SEQUENCE [LARGE SCALE GENOMIC DNA]</scope>
</reference>
<evidence type="ECO:0000313" key="1">
    <source>
        <dbReference type="EMBL" id="GIY87114.1"/>
    </source>
</evidence>
<organism evidence="1 2">
    <name type="scientific">Caerostris extrusa</name>
    <name type="common">Bark spider</name>
    <name type="synonym">Caerostris bankana</name>
    <dbReference type="NCBI Taxonomy" id="172846"/>
    <lineage>
        <taxon>Eukaryota</taxon>
        <taxon>Metazoa</taxon>
        <taxon>Ecdysozoa</taxon>
        <taxon>Arthropoda</taxon>
        <taxon>Chelicerata</taxon>
        <taxon>Arachnida</taxon>
        <taxon>Araneae</taxon>
        <taxon>Araneomorphae</taxon>
        <taxon>Entelegynae</taxon>
        <taxon>Araneoidea</taxon>
        <taxon>Araneidae</taxon>
        <taxon>Caerostris</taxon>
    </lineage>
</organism>
<dbReference type="AlphaFoldDB" id="A0AAV4WY15"/>
<dbReference type="EMBL" id="BPLR01016888">
    <property type="protein sequence ID" value="GIY87114.1"/>
    <property type="molecule type" value="Genomic_DNA"/>
</dbReference>
<dbReference type="Proteomes" id="UP001054945">
    <property type="component" value="Unassembled WGS sequence"/>
</dbReference>
<name>A0AAV4WY15_CAEEX</name>
<comment type="caution">
    <text evidence="1">The sequence shown here is derived from an EMBL/GenBank/DDBJ whole genome shotgun (WGS) entry which is preliminary data.</text>
</comment>
<keyword evidence="2" id="KW-1185">Reference proteome</keyword>
<evidence type="ECO:0000313" key="2">
    <source>
        <dbReference type="Proteomes" id="UP001054945"/>
    </source>
</evidence>